<sequence>MPGHFSAGQEKALENSLYIARQALGEKGQNAIDHLTANVGMISGGTKINMVPDYCEAVVDMRLPIGIKKEEIKAAVEELIAKSGVEGVEAELDFKAEANHTDYDAAIVKAVHGHAEKIWNATVRPAYQWASSDAKYYRELGIPTIQFGPANLEGIHSYNEDVDVEDVVHSAEIYMLTFCDLLGIE</sequence>
<gene>
    <name evidence="7" type="primary">dapE_40</name>
    <name evidence="7" type="ORF">SDC9_165838</name>
</gene>
<evidence type="ECO:0000313" key="7">
    <source>
        <dbReference type="EMBL" id="MPN18478.1"/>
    </source>
</evidence>
<comment type="cofactor">
    <cofactor evidence="1">
        <name>Zn(2+)</name>
        <dbReference type="ChEBI" id="CHEBI:29105"/>
    </cofactor>
</comment>
<dbReference type="PANTHER" id="PTHR43808:SF8">
    <property type="entry name" value="PEPTIDASE M20 DIMERISATION DOMAIN-CONTAINING PROTEIN"/>
    <property type="match status" value="1"/>
</dbReference>
<feature type="domain" description="Peptidase M20 dimerisation" evidence="6">
    <location>
        <begin position="10"/>
        <end position="86"/>
    </location>
</feature>
<dbReference type="Gene3D" id="3.30.70.360">
    <property type="match status" value="1"/>
</dbReference>
<dbReference type="InterPro" id="IPR036264">
    <property type="entry name" value="Bact_exopeptidase_dim_dom"/>
</dbReference>
<protein>
    <submittedName>
        <fullName evidence="7">Succinyl-diaminopimelate desuccinylase</fullName>
        <ecNumber evidence="7">3.5.1.18</ecNumber>
    </submittedName>
</protein>
<dbReference type="PANTHER" id="PTHR43808">
    <property type="entry name" value="ACETYLORNITHINE DEACETYLASE"/>
    <property type="match status" value="1"/>
</dbReference>
<dbReference type="Pfam" id="PF07687">
    <property type="entry name" value="M20_dimer"/>
    <property type="match status" value="1"/>
</dbReference>
<name>A0A645FVC6_9ZZZZ</name>
<evidence type="ECO:0000256" key="5">
    <source>
        <dbReference type="ARBA" id="ARBA00022833"/>
    </source>
</evidence>
<evidence type="ECO:0000256" key="1">
    <source>
        <dbReference type="ARBA" id="ARBA00001947"/>
    </source>
</evidence>
<evidence type="ECO:0000259" key="6">
    <source>
        <dbReference type="Pfam" id="PF07687"/>
    </source>
</evidence>
<dbReference type="Gene3D" id="1.10.150.900">
    <property type="match status" value="1"/>
</dbReference>
<dbReference type="InterPro" id="IPR011650">
    <property type="entry name" value="Peptidase_M20_dimer"/>
</dbReference>
<dbReference type="SUPFAM" id="SSF53187">
    <property type="entry name" value="Zn-dependent exopeptidases"/>
    <property type="match status" value="1"/>
</dbReference>
<evidence type="ECO:0000256" key="2">
    <source>
        <dbReference type="ARBA" id="ARBA00006247"/>
    </source>
</evidence>
<dbReference type="InterPro" id="IPR050072">
    <property type="entry name" value="Peptidase_M20A"/>
</dbReference>
<reference evidence="7" key="1">
    <citation type="submission" date="2019-08" db="EMBL/GenBank/DDBJ databases">
        <authorList>
            <person name="Kucharzyk K."/>
            <person name="Murdoch R.W."/>
            <person name="Higgins S."/>
            <person name="Loffler F."/>
        </authorList>
    </citation>
    <scope>NUCLEOTIDE SEQUENCE</scope>
</reference>
<dbReference type="EMBL" id="VSSQ01065821">
    <property type="protein sequence ID" value="MPN18478.1"/>
    <property type="molecule type" value="Genomic_DNA"/>
</dbReference>
<keyword evidence="5" id="KW-0862">Zinc</keyword>
<keyword evidence="3" id="KW-0479">Metal-binding</keyword>
<comment type="similarity">
    <text evidence="2">Belongs to the peptidase M20A family.</text>
</comment>
<dbReference type="GO" id="GO:0009014">
    <property type="term" value="F:succinyl-diaminopimelate desuccinylase activity"/>
    <property type="evidence" value="ECO:0007669"/>
    <property type="project" value="UniProtKB-EC"/>
</dbReference>
<accession>A0A645FVC6</accession>
<keyword evidence="4 7" id="KW-0378">Hydrolase</keyword>
<evidence type="ECO:0000256" key="3">
    <source>
        <dbReference type="ARBA" id="ARBA00022723"/>
    </source>
</evidence>
<evidence type="ECO:0000256" key="4">
    <source>
        <dbReference type="ARBA" id="ARBA00022801"/>
    </source>
</evidence>
<comment type="caution">
    <text evidence="7">The sequence shown here is derived from an EMBL/GenBank/DDBJ whole genome shotgun (WGS) entry which is preliminary data.</text>
</comment>
<dbReference type="EC" id="3.5.1.18" evidence="7"/>
<proteinExistence type="inferred from homology"/>
<dbReference type="SUPFAM" id="SSF55031">
    <property type="entry name" value="Bacterial exopeptidase dimerisation domain"/>
    <property type="match status" value="1"/>
</dbReference>
<dbReference type="GO" id="GO:0046872">
    <property type="term" value="F:metal ion binding"/>
    <property type="evidence" value="ECO:0007669"/>
    <property type="project" value="UniProtKB-KW"/>
</dbReference>
<dbReference type="AlphaFoldDB" id="A0A645FVC6"/>
<organism evidence="7">
    <name type="scientific">bioreactor metagenome</name>
    <dbReference type="NCBI Taxonomy" id="1076179"/>
    <lineage>
        <taxon>unclassified sequences</taxon>
        <taxon>metagenomes</taxon>
        <taxon>ecological metagenomes</taxon>
    </lineage>
</organism>